<dbReference type="InterPro" id="IPR050130">
    <property type="entry name" value="ClpA_ClpB"/>
</dbReference>
<dbReference type="GO" id="GO:0034605">
    <property type="term" value="P:cellular response to heat"/>
    <property type="evidence" value="ECO:0007669"/>
    <property type="project" value="TreeGrafter"/>
</dbReference>
<keyword evidence="2 4" id="KW-0067">ATP-binding</keyword>
<dbReference type="PRINTS" id="PR00300">
    <property type="entry name" value="CLPPROTEASEA"/>
</dbReference>
<dbReference type="Gene3D" id="3.40.50.300">
    <property type="entry name" value="P-loop containing nucleotide triphosphate hydrolases"/>
    <property type="match status" value="1"/>
</dbReference>
<accession>A0A174UTL2</accession>
<dbReference type="AlphaFoldDB" id="A0A174UTL2"/>
<keyword evidence="1" id="KW-0547">Nucleotide-binding</keyword>
<sequence length="374" mass="43595">MTDNITVFIGSKNDFNDFINKQIEDDEKTIPFMELIQHYNARLRPTESGVKEHDLSDNIVVDNCIVRADDYGSVLEHVLTNFVNIVAINYDIEHLYIHNPPRKVLESLESFYDDIQYKGSQYVSLDRDKLREIYIKLCNDILGQKNCKKKMMSGMYRLITKNSDKPAVLMLYGPSGVGKTESAKSISRTMGGELLRIQFSMMQSNEAYNYIFGAEHSKNSLARDMLARESNVILIDEFDKVHPNFYNAFYELFDEGIFVDTNYRVDLRHTIIILTGNFESEEDIKRTLGPAMFSRIGACIQFEDITTEQKCDIIDKWYTNIVNNLEHDEKIFINKTDILSWFKENAERYDNIRILKTKLENAVFEKLTMEFIMK</sequence>
<protein>
    <submittedName>
        <fullName evidence="4">ATP-dependent Clp protease ATP-binding subunit ClpA</fullName>
    </submittedName>
</protein>
<gene>
    <name evidence="4" type="primary">clpA</name>
    <name evidence="4" type="ORF">ERS852520_03460</name>
</gene>
<dbReference type="InterPro" id="IPR027417">
    <property type="entry name" value="P-loop_NTPase"/>
</dbReference>
<dbReference type="PANTHER" id="PTHR11638:SF18">
    <property type="entry name" value="HEAT SHOCK PROTEIN 104"/>
    <property type="match status" value="1"/>
</dbReference>
<evidence type="ECO:0000313" key="4">
    <source>
        <dbReference type="EMBL" id="CUQ23160.1"/>
    </source>
</evidence>
<dbReference type="RefSeq" id="WP_055162562.1">
    <property type="nucleotide sequence ID" value="NZ_CZAU01000059.1"/>
</dbReference>
<dbReference type="InterPro" id="IPR001270">
    <property type="entry name" value="ClpA/B"/>
</dbReference>
<keyword evidence="4" id="KW-0378">Hydrolase</keyword>
<evidence type="ECO:0000259" key="3">
    <source>
        <dbReference type="SMART" id="SM00382"/>
    </source>
</evidence>
<dbReference type="GO" id="GO:0006508">
    <property type="term" value="P:proteolysis"/>
    <property type="evidence" value="ECO:0007669"/>
    <property type="project" value="UniProtKB-KW"/>
</dbReference>
<proteinExistence type="predicted"/>
<dbReference type="GO" id="GO:0005737">
    <property type="term" value="C:cytoplasm"/>
    <property type="evidence" value="ECO:0007669"/>
    <property type="project" value="TreeGrafter"/>
</dbReference>
<dbReference type="GO" id="GO:0008233">
    <property type="term" value="F:peptidase activity"/>
    <property type="evidence" value="ECO:0007669"/>
    <property type="project" value="UniProtKB-KW"/>
</dbReference>
<name>A0A174UTL2_ANAHA</name>
<dbReference type="InterPro" id="IPR003959">
    <property type="entry name" value="ATPase_AAA_core"/>
</dbReference>
<feature type="domain" description="AAA+ ATPase" evidence="3">
    <location>
        <begin position="165"/>
        <end position="306"/>
    </location>
</feature>
<dbReference type="Pfam" id="PF07724">
    <property type="entry name" value="AAA_2"/>
    <property type="match status" value="1"/>
</dbReference>
<keyword evidence="4" id="KW-0645">Protease</keyword>
<dbReference type="PANTHER" id="PTHR11638">
    <property type="entry name" value="ATP-DEPENDENT CLP PROTEASE"/>
    <property type="match status" value="1"/>
</dbReference>
<dbReference type="OrthoDB" id="9783370at2"/>
<organism evidence="4 5">
    <name type="scientific">Anaerostipes hadrus</name>
    <dbReference type="NCBI Taxonomy" id="649756"/>
    <lineage>
        <taxon>Bacteria</taxon>
        <taxon>Bacillati</taxon>
        <taxon>Bacillota</taxon>
        <taxon>Clostridia</taxon>
        <taxon>Lachnospirales</taxon>
        <taxon>Lachnospiraceae</taxon>
        <taxon>Anaerostipes</taxon>
    </lineage>
</organism>
<evidence type="ECO:0000256" key="1">
    <source>
        <dbReference type="ARBA" id="ARBA00022741"/>
    </source>
</evidence>
<reference evidence="4 5" key="1">
    <citation type="submission" date="2015-09" db="EMBL/GenBank/DDBJ databases">
        <authorList>
            <consortium name="Pathogen Informatics"/>
        </authorList>
    </citation>
    <scope>NUCLEOTIDE SEQUENCE [LARGE SCALE GENOMIC DNA]</scope>
    <source>
        <strain evidence="4 5">2789STDY5834908</strain>
    </source>
</reference>
<dbReference type="InterPro" id="IPR003593">
    <property type="entry name" value="AAA+_ATPase"/>
</dbReference>
<dbReference type="EMBL" id="CZAU01000059">
    <property type="protein sequence ID" value="CUQ23160.1"/>
    <property type="molecule type" value="Genomic_DNA"/>
</dbReference>
<dbReference type="GO" id="GO:0016887">
    <property type="term" value="F:ATP hydrolysis activity"/>
    <property type="evidence" value="ECO:0007669"/>
    <property type="project" value="InterPro"/>
</dbReference>
<dbReference type="SUPFAM" id="SSF52540">
    <property type="entry name" value="P-loop containing nucleoside triphosphate hydrolases"/>
    <property type="match status" value="1"/>
</dbReference>
<evidence type="ECO:0000256" key="2">
    <source>
        <dbReference type="ARBA" id="ARBA00022840"/>
    </source>
</evidence>
<dbReference type="GO" id="GO:0005524">
    <property type="term" value="F:ATP binding"/>
    <property type="evidence" value="ECO:0007669"/>
    <property type="project" value="UniProtKB-KW"/>
</dbReference>
<dbReference type="SMART" id="SM00382">
    <property type="entry name" value="AAA"/>
    <property type="match status" value="1"/>
</dbReference>
<dbReference type="Proteomes" id="UP000095564">
    <property type="component" value="Unassembled WGS sequence"/>
</dbReference>
<evidence type="ECO:0000313" key="5">
    <source>
        <dbReference type="Proteomes" id="UP000095564"/>
    </source>
</evidence>